<comment type="function">
    <text evidence="10">Necessary for protein translocation in the endoplasmic reticulum.</text>
</comment>
<feature type="transmembrane region" description="Helical" evidence="12">
    <location>
        <begin position="62"/>
        <end position="82"/>
    </location>
</feature>
<evidence type="ECO:0000256" key="11">
    <source>
        <dbReference type="SAM" id="MobiDB-lite"/>
    </source>
</evidence>
<sequence length="89" mass="9374">MSTAIPGGAKTLAKRKATQENKAKQQALNQPNSSRAAGAGGSSSSMLKIFNEEAQGFKIDPLVVLVFAVAFIFSVVLLHVLAKLTGRVF</sequence>
<dbReference type="Proteomes" id="UP000307173">
    <property type="component" value="Unassembled WGS sequence"/>
</dbReference>
<keyword evidence="8 10" id="KW-0811">Translocation</keyword>
<evidence type="ECO:0000256" key="7">
    <source>
        <dbReference type="ARBA" id="ARBA00022989"/>
    </source>
</evidence>
<dbReference type="AlphaFoldDB" id="A0A4T0X617"/>
<evidence type="ECO:0000256" key="12">
    <source>
        <dbReference type="SAM" id="Phobius"/>
    </source>
</evidence>
<evidence type="ECO:0000313" key="13">
    <source>
        <dbReference type="EMBL" id="TID30763.1"/>
    </source>
</evidence>
<evidence type="ECO:0000256" key="8">
    <source>
        <dbReference type="ARBA" id="ARBA00023010"/>
    </source>
</evidence>
<organism evidence="13 14">
    <name type="scientific">Pichia inconspicua</name>
    <dbReference type="NCBI Taxonomy" id="52247"/>
    <lineage>
        <taxon>Eukaryota</taxon>
        <taxon>Fungi</taxon>
        <taxon>Dikarya</taxon>
        <taxon>Ascomycota</taxon>
        <taxon>Saccharomycotina</taxon>
        <taxon>Pichiomycetes</taxon>
        <taxon>Pichiales</taxon>
        <taxon>Pichiaceae</taxon>
        <taxon>Pichia</taxon>
    </lineage>
</organism>
<evidence type="ECO:0000256" key="3">
    <source>
        <dbReference type="ARBA" id="ARBA00022448"/>
    </source>
</evidence>
<dbReference type="GO" id="GO:0005784">
    <property type="term" value="C:Sec61 translocon complex"/>
    <property type="evidence" value="ECO:0007669"/>
    <property type="project" value="UniProtKB-UniRule"/>
</dbReference>
<dbReference type="EMBL" id="SELW01000121">
    <property type="protein sequence ID" value="TID30763.1"/>
    <property type="molecule type" value="Genomic_DNA"/>
</dbReference>
<keyword evidence="6 10" id="KW-0653">Protein transport</keyword>
<evidence type="ECO:0000256" key="6">
    <source>
        <dbReference type="ARBA" id="ARBA00022927"/>
    </source>
</evidence>
<protein>
    <recommendedName>
        <fullName evidence="10">Protein transport protein Sec61 subunit beta</fullName>
    </recommendedName>
</protein>
<evidence type="ECO:0000256" key="10">
    <source>
        <dbReference type="PIRNR" id="PIRNR006398"/>
    </source>
</evidence>
<feature type="region of interest" description="Disordered" evidence="11">
    <location>
        <begin position="1"/>
        <end position="43"/>
    </location>
</feature>
<dbReference type="InterPro" id="IPR016482">
    <property type="entry name" value="SecG/Sec61-beta/Sbh"/>
</dbReference>
<keyword evidence="3 10" id="KW-0813">Transport</keyword>
<evidence type="ECO:0000256" key="1">
    <source>
        <dbReference type="ARBA" id="ARBA00004389"/>
    </source>
</evidence>
<dbReference type="STRING" id="52247.A0A4T0X617"/>
<keyword evidence="4 12" id="KW-0812">Transmembrane</keyword>
<evidence type="ECO:0000256" key="2">
    <source>
        <dbReference type="ARBA" id="ARBA00006103"/>
    </source>
</evidence>
<feature type="compositionally biased region" description="Low complexity" evidence="11">
    <location>
        <begin position="33"/>
        <end position="43"/>
    </location>
</feature>
<dbReference type="PIRSF" id="PIRSF006398">
    <property type="entry name" value="Sec61_beta_euk"/>
    <property type="match status" value="1"/>
</dbReference>
<proteinExistence type="inferred from homology"/>
<keyword evidence="7 12" id="KW-1133">Transmembrane helix</keyword>
<accession>A0A4T0X617</accession>
<dbReference type="PANTHER" id="PTHR13509">
    <property type="entry name" value="SEC61 SUBUNIT BETA"/>
    <property type="match status" value="1"/>
</dbReference>
<dbReference type="GO" id="GO:0006886">
    <property type="term" value="P:intracellular protein transport"/>
    <property type="evidence" value="ECO:0007669"/>
    <property type="project" value="InterPro"/>
</dbReference>
<dbReference type="InterPro" id="IPR030671">
    <property type="entry name" value="Sec61-beta/Sbh"/>
</dbReference>
<gene>
    <name evidence="13" type="ORF">CANINC_000679</name>
</gene>
<comment type="similarity">
    <text evidence="2 10">Belongs to the SEC61-beta family.</text>
</comment>
<dbReference type="OrthoDB" id="5401193at2759"/>
<dbReference type="Pfam" id="PF03911">
    <property type="entry name" value="Sec61_beta"/>
    <property type="match status" value="1"/>
</dbReference>
<evidence type="ECO:0000256" key="9">
    <source>
        <dbReference type="ARBA" id="ARBA00023136"/>
    </source>
</evidence>
<evidence type="ECO:0000313" key="14">
    <source>
        <dbReference type="Proteomes" id="UP000307173"/>
    </source>
</evidence>
<keyword evidence="9 10" id="KW-0472">Membrane</keyword>
<evidence type="ECO:0000256" key="5">
    <source>
        <dbReference type="ARBA" id="ARBA00022824"/>
    </source>
</evidence>
<keyword evidence="5 10" id="KW-0256">Endoplasmic reticulum</keyword>
<comment type="subcellular location">
    <subcellularLocation>
        <location evidence="1">Endoplasmic reticulum membrane</location>
        <topology evidence="1">Single-pass membrane protein</topology>
    </subcellularLocation>
</comment>
<keyword evidence="14" id="KW-1185">Reference proteome</keyword>
<evidence type="ECO:0000256" key="4">
    <source>
        <dbReference type="ARBA" id="ARBA00022692"/>
    </source>
</evidence>
<name>A0A4T0X617_9ASCO</name>
<comment type="caution">
    <text evidence="13">The sequence shown here is derived from an EMBL/GenBank/DDBJ whole genome shotgun (WGS) entry which is preliminary data.</text>
</comment>
<reference evidence="13 14" key="1">
    <citation type="journal article" date="2019" name="Front. Genet.">
        <title>Whole-Genome Sequencing of the Opportunistic Yeast Pathogen Candida inconspicua Uncovers Its Hybrid Origin.</title>
        <authorList>
            <person name="Mixao V."/>
            <person name="Hansen A.P."/>
            <person name="Saus E."/>
            <person name="Boekhout T."/>
            <person name="Lass-Florl C."/>
            <person name="Gabaldon T."/>
        </authorList>
    </citation>
    <scope>NUCLEOTIDE SEQUENCE [LARGE SCALE GENOMIC DNA]</scope>
    <source>
        <strain evidence="13 14">CBS 180</strain>
    </source>
</reference>